<dbReference type="InterPro" id="IPR006439">
    <property type="entry name" value="HAD-SF_hydro_IA"/>
</dbReference>
<dbReference type="NCBIfam" id="TIGR01549">
    <property type="entry name" value="HAD-SF-IA-v1"/>
    <property type="match status" value="1"/>
</dbReference>
<keyword evidence="2" id="KW-1185">Reference proteome</keyword>
<keyword evidence="1" id="KW-0378">Hydrolase</keyword>
<evidence type="ECO:0000313" key="2">
    <source>
        <dbReference type="Proteomes" id="UP000076096"/>
    </source>
</evidence>
<dbReference type="InterPro" id="IPR050155">
    <property type="entry name" value="HAD-like_hydrolase_sf"/>
</dbReference>
<dbReference type="Proteomes" id="UP000076096">
    <property type="component" value="Chromosome"/>
</dbReference>
<evidence type="ECO:0000313" key="1">
    <source>
        <dbReference type="EMBL" id="AMW11319.1"/>
    </source>
</evidence>
<organism evidence="1 2">
    <name type="scientific">Streptomyces qaidamensis</name>
    <dbReference type="NCBI Taxonomy" id="1783515"/>
    <lineage>
        <taxon>Bacteria</taxon>
        <taxon>Bacillati</taxon>
        <taxon>Actinomycetota</taxon>
        <taxon>Actinomycetes</taxon>
        <taxon>Kitasatosporales</taxon>
        <taxon>Streptomycetaceae</taxon>
        <taxon>Streptomyces</taxon>
        <taxon>Streptomyces aurantiacus group</taxon>
    </lineage>
</organism>
<dbReference type="SUPFAM" id="SSF56784">
    <property type="entry name" value="HAD-like"/>
    <property type="match status" value="1"/>
</dbReference>
<protein>
    <submittedName>
        <fullName evidence="1">HAD family hydrolase</fullName>
    </submittedName>
</protein>
<reference evidence="2" key="1">
    <citation type="submission" date="2016-04" db="EMBL/GenBank/DDBJ databases">
        <authorList>
            <person name="Zhang B."/>
        </authorList>
    </citation>
    <scope>NUCLEOTIDE SEQUENCE [LARGE SCALE GENOMIC DNA]</scope>
    <source>
        <strain evidence="2">S10</strain>
    </source>
</reference>
<dbReference type="Gene3D" id="3.40.50.1000">
    <property type="entry name" value="HAD superfamily/HAD-like"/>
    <property type="match status" value="1"/>
</dbReference>
<sequence>MPEPTADDALVRLLAPTRAVLFDFDGPVCDLFGGESTRAVAQEVKRAAQRHWGTLDPDVSACDDSHGILLRLRDMYDRRSSRPRSRRPLELAEDIVTGQEARAVAGATPTPHVEALVDALSDLGMRLVMVSNNAEEPIRTYLKAHGLDTKFERIFGRDREDARRMKPDPHCIKRAREHLELPMASCLMVGDQLTDLKAARSAGACFLGYTRHEGRAEDMRQSGADFVVSSHLTVLAAAKRLLDSRSPERVR</sequence>
<dbReference type="GO" id="GO:0008967">
    <property type="term" value="F:phosphoglycolate phosphatase activity"/>
    <property type="evidence" value="ECO:0007669"/>
    <property type="project" value="TreeGrafter"/>
</dbReference>
<dbReference type="KEGG" id="stsi:A4E84_18500"/>
<dbReference type="STRING" id="1783515.A4E84_18500"/>
<dbReference type="Pfam" id="PF00702">
    <property type="entry name" value="Hydrolase"/>
    <property type="match status" value="1"/>
</dbReference>
<accession>A0A143C2K5</accession>
<dbReference type="RefSeq" id="WP_062927654.1">
    <property type="nucleotide sequence ID" value="NZ_CP015098.1"/>
</dbReference>
<dbReference type="InterPro" id="IPR023214">
    <property type="entry name" value="HAD_sf"/>
</dbReference>
<proteinExistence type="predicted"/>
<dbReference type="GO" id="GO:0005829">
    <property type="term" value="C:cytosol"/>
    <property type="evidence" value="ECO:0007669"/>
    <property type="project" value="TreeGrafter"/>
</dbReference>
<dbReference type="AlphaFoldDB" id="A0A143C2K5"/>
<dbReference type="GO" id="GO:0006281">
    <property type="term" value="P:DNA repair"/>
    <property type="evidence" value="ECO:0007669"/>
    <property type="project" value="TreeGrafter"/>
</dbReference>
<name>A0A143C2K5_9ACTN</name>
<dbReference type="PANTHER" id="PTHR43434:SF1">
    <property type="entry name" value="PHOSPHOGLYCOLATE PHOSPHATASE"/>
    <property type="match status" value="1"/>
</dbReference>
<dbReference type="InterPro" id="IPR036412">
    <property type="entry name" value="HAD-like_sf"/>
</dbReference>
<gene>
    <name evidence="1" type="ORF">A4E84_18500</name>
</gene>
<dbReference type="PANTHER" id="PTHR43434">
    <property type="entry name" value="PHOSPHOGLYCOLATE PHOSPHATASE"/>
    <property type="match status" value="1"/>
</dbReference>
<dbReference type="EMBL" id="CP015098">
    <property type="protein sequence ID" value="AMW11319.1"/>
    <property type="molecule type" value="Genomic_DNA"/>
</dbReference>